<evidence type="ECO:0000313" key="2">
    <source>
        <dbReference type="Proteomes" id="UP000199012"/>
    </source>
</evidence>
<protein>
    <submittedName>
        <fullName evidence="1">Uncharacterized protein</fullName>
    </submittedName>
</protein>
<dbReference type="EMBL" id="FOKA01000018">
    <property type="protein sequence ID" value="SFB37063.1"/>
    <property type="molecule type" value="Genomic_DNA"/>
</dbReference>
<keyword evidence="2" id="KW-1185">Reference proteome</keyword>
<name>A0A1I1AL56_9CELL</name>
<organism evidence="1 2">
    <name type="scientific">Cellulomonas marina</name>
    <dbReference type="NCBI Taxonomy" id="988821"/>
    <lineage>
        <taxon>Bacteria</taxon>
        <taxon>Bacillati</taxon>
        <taxon>Actinomycetota</taxon>
        <taxon>Actinomycetes</taxon>
        <taxon>Micrococcales</taxon>
        <taxon>Cellulomonadaceae</taxon>
        <taxon>Cellulomonas</taxon>
    </lineage>
</organism>
<dbReference type="Proteomes" id="UP000199012">
    <property type="component" value="Unassembled WGS sequence"/>
</dbReference>
<sequence>MKNRLRALLVLLVSTGLVATAATAAEAGIRFAP</sequence>
<dbReference type="STRING" id="988821.SAMN05421867_11826"/>
<reference evidence="1 2" key="1">
    <citation type="submission" date="2016-10" db="EMBL/GenBank/DDBJ databases">
        <authorList>
            <person name="de Groot N.N."/>
        </authorList>
    </citation>
    <scope>NUCLEOTIDE SEQUENCE [LARGE SCALE GENOMIC DNA]</scope>
    <source>
        <strain evidence="1 2">CGMCC 4.6945</strain>
    </source>
</reference>
<accession>A0A1I1AL56</accession>
<evidence type="ECO:0000313" key="1">
    <source>
        <dbReference type="EMBL" id="SFB37063.1"/>
    </source>
</evidence>
<proteinExistence type="predicted"/>
<gene>
    <name evidence="1" type="ORF">SAMN05421867_11826</name>
</gene>
<dbReference type="AlphaFoldDB" id="A0A1I1AL56"/>